<evidence type="ECO:0000256" key="9">
    <source>
        <dbReference type="PIRSR" id="PIRSR600823-1"/>
    </source>
</evidence>
<dbReference type="GO" id="GO:0006979">
    <property type="term" value="P:response to oxidative stress"/>
    <property type="evidence" value="ECO:0007669"/>
    <property type="project" value="InterPro"/>
</dbReference>
<keyword evidence="8" id="KW-0408">Iron</keyword>
<feature type="binding site" evidence="10">
    <location>
        <position position="66"/>
    </location>
    <ligand>
        <name>Ca(2+)</name>
        <dbReference type="ChEBI" id="CHEBI:29108"/>
        <label>1</label>
    </ligand>
</feature>
<comment type="caution">
    <text evidence="13">The sequence shown here is derived from an EMBL/GenBank/DDBJ whole genome shotgun (WGS) entry which is preliminary data.</text>
</comment>
<protein>
    <recommendedName>
        <fullName evidence="3">peroxidase</fullName>
        <ecNumber evidence="3">1.11.1.7</ecNumber>
    </recommendedName>
</protein>
<evidence type="ECO:0000313" key="13">
    <source>
        <dbReference type="EMBL" id="KAK2992682.1"/>
    </source>
</evidence>
<dbReference type="PANTHER" id="PTHR31235">
    <property type="entry name" value="PEROXIDASE 25-RELATED"/>
    <property type="match status" value="1"/>
</dbReference>
<dbReference type="InterPro" id="IPR010255">
    <property type="entry name" value="Haem_peroxidase_sf"/>
</dbReference>
<evidence type="ECO:0000256" key="1">
    <source>
        <dbReference type="ARBA" id="ARBA00000189"/>
    </source>
</evidence>
<dbReference type="PROSITE" id="PS50873">
    <property type="entry name" value="PEROXIDASE_4"/>
    <property type="match status" value="1"/>
</dbReference>
<keyword evidence="7" id="KW-0560">Oxidoreductase</keyword>
<evidence type="ECO:0000256" key="5">
    <source>
        <dbReference type="ARBA" id="ARBA00022617"/>
    </source>
</evidence>
<keyword evidence="4" id="KW-0575">Peroxidase</keyword>
<evidence type="ECO:0000256" key="2">
    <source>
        <dbReference type="ARBA" id="ARBA00001970"/>
    </source>
</evidence>
<dbReference type="GO" id="GO:0046872">
    <property type="term" value="F:metal ion binding"/>
    <property type="evidence" value="ECO:0007669"/>
    <property type="project" value="UniProtKB-KW"/>
</dbReference>
<keyword evidence="14" id="KW-1185">Reference proteome</keyword>
<feature type="site" description="Transition state stabilizer" evidence="11">
    <location>
        <position position="58"/>
    </location>
</feature>
<comment type="cofactor">
    <cofactor evidence="2">
        <name>heme b</name>
        <dbReference type="ChEBI" id="CHEBI:60344"/>
    </cofactor>
</comment>
<feature type="active site" description="Proton acceptor" evidence="9">
    <location>
        <position position="62"/>
    </location>
</feature>
<dbReference type="AlphaFoldDB" id="A0AA88RWE9"/>
<evidence type="ECO:0000313" key="14">
    <source>
        <dbReference type="Proteomes" id="UP001187471"/>
    </source>
</evidence>
<dbReference type="InterPro" id="IPR000823">
    <property type="entry name" value="Peroxidase_pln"/>
</dbReference>
<dbReference type="GO" id="GO:0020037">
    <property type="term" value="F:heme binding"/>
    <property type="evidence" value="ECO:0007669"/>
    <property type="project" value="InterPro"/>
</dbReference>
<evidence type="ECO:0000256" key="8">
    <source>
        <dbReference type="ARBA" id="ARBA00023004"/>
    </source>
</evidence>
<dbReference type="Proteomes" id="UP001187471">
    <property type="component" value="Unassembled WGS sequence"/>
</dbReference>
<sequence>MLWGFVANQVLRAVRVCNGSRLKMMYYSRSCPSVHFIVRNITWNNVAANPSLAAKLLRLHYHYCFVRFDMEGAMDRISQLQYCSPREFVKFLYDELMERGKRGCCVSRPVKCWRHYLKGVSMESFKETEGVWRPLHLELSSDAYNNLHAYTSVRLRLAKWFYQPPPKL</sequence>
<reference evidence="13" key="1">
    <citation type="submission" date="2022-12" db="EMBL/GenBank/DDBJ databases">
        <title>Draft genome assemblies for two species of Escallonia (Escalloniales).</title>
        <authorList>
            <person name="Chanderbali A."/>
            <person name="Dervinis C."/>
            <person name="Anghel I."/>
            <person name="Soltis D."/>
            <person name="Soltis P."/>
            <person name="Zapata F."/>
        </authorList>
    </citation>
    <scope>NUCLEOTIDE SEQUENCE</scope>
    <source>
        <strain evidence="13">UCBG92.1500</strain>
        <tissue evidence="13">Leaf</tissue>
    </source>
</reference>
<comment type="catalytic activity">
    <reaction evidence="1">
        <text>2 a phenolic donor + H2O2 = 2 a phenolic radical donor + 2 H2O</text>
        <dbReference type="Rhea" id="RHEA:56136"/>
        <dbReference type="ChEBI" id="CHEBI:15377"/>
        <dbReference type="ChEBI" id="CHEBI:16240"/>
        <dbReference type="ChEBI" id="CHEBI:139520"/>
        <dbReference type="ChEBI" id="CHEBI:139521"/>
        <dbReference type="EC" id="1.11.1.7"/>
    </reaction>
</comment>
<evidence type="ECO:0000256" key="10">
    <source>
        <dbReference type="PIRSR" id="PIRSR600823-3"/>
    </source>
</evidence>
<dbReference type="EMBL" id="JAVXUO010000389">
    <property type="protein sequence ID" value="KAK2992682.1"/>
    <property type="molecule type" value="Genomic_DNA"/>
</dbReference>
<accession>A0AA88RWE9</accession>
<evidence type="ECO:0000259" key="12">
    <source>
        <dbReference type="PROSITE" id="PS50873"/>
    </source>
</evidence>
<keyword evidence="10" id="KW-0106">Calcium</keyword>
<comment type="cofactor">
    <cofactor evidence="10">
        <name>Ca(2+)</name>
        <dbReference type="ChEBI" id="CHEBI:29108"/>
    </cofactor>
    <text evidence="10">Binds 2 calcium ions per subunit.</text>
</comment>
<dbReference type="InterPro" id="IPR002016">
    <property type="entry name" value="Haem_peroxidase"/>
</dbReference>
<evidence type="ECO:0000256" key="4">
    <source>
        <dbReference type="ARBA" id="ARBA00022559"/>
    </source>
</evidence>
<gene>
    <name evidence="13" type="ORF">RJ640_014932</name>
</gene>
<evidence type="ECO:0000256" key="3">
    <source>
        <dbReference type="ARBA" id="ARBA00012313"/>
    </source>
</evidence>
<organism evidence="13 14">
    <name type="scientific">Escallonia rubra</name>
    <dbReference type="NCBI Taxonomy" id="112253"/>
    <lineage>
        <taxon>Eukaryota</taxon>
        <taxon>Viridiplantae</taxon>
        <taxon>Streptophyta</taxon>
        <taxon>Embryophyta</taxon>
        <taxon>Tracheophyta</taxon>
        <taxon>Spermatophyta</taxon>
        <taxon>Magnoliopsida</taxon>
        <taxon>eudicotyledons</taxon>
        <taxon>Gunneridae</taxon>
        <taxon>Pentapetalae</taxon>
        <taxon>asterids</taxon>
        <taxon>campanulids</taxon>
        <taxon>Escalloniales</taxon>
        <taxon>Escalloniaceae</taxon>
        <taxon>Escallonia</taxon>
    </lineage>
</organism>
<feature type="domain" description="Plant heme peroxidase family profile" evidence="12">
    <location>
        <begin position="21"/>
        <end position="67"/>
    </location>
</feature>
<dbReference type="SUPFAM" id="SSF48113">
    <property type="entry name" value="Heme-dependent peroxidases"/>
    <property type="match status" value="1"/>
</dbReference>
<evidence type="ECO:0000256" key="6">
    <source>
        <dbReference type="ARBA" id="ARBA00022723"/>
    </source>
</evidence>
<dbReference type="GO" id="GO:0140825">
    <property type="term" value="F:lactoperoxidase activity"/>
    <property type="evidence" value="ECO:0007669"/>
    <property type="project" value="UniProtKB-EC"/>
</dbReference>
<dbReference type="EC" id="1.11.1.7" evidence="3"/>
<dbReference type="Gene3D" id="1.10.520.10">
    <property type="match status" value="1"/>
</dbReference>
<evidence type="ECO:0000256" key="11">
    <source>
        <dbReference type="PIRSR" id="PIRSR600823-4"/>
    </source>
</evidence>
<keyword evidence="6 10" id="KW-0479">Metal-binding</keyword>
<proteinExistence type="predicted"/>
<name>A0AA88RWE9_9ASTE</name>
<keyword evidence="5" id="KW-0349">Heme</keyword>
<evidence type="ECO:0000256" key="7">
    <source>
        <dbReference type="ARBA" id="ARBA00023002"/>
    </source>
</evidence>